<name>A0A1J5QKA1_9ZZZZ</name>
<dbReference type="PIRSF" id="PIRSF006816">
    <property type="entry name" value="Cyc3_hyd_g"/>
    <property type="match status" value="1"/>
</dbReference>
<dbReference type="GO" id="GO:0050660">
    <property type="term" value="F:flavin adenine dinucleotide binding"/>
    <property type="evidence" value="ECO:0007669"/>
    <property type="project" value="InterPro"/>
</dbReference>
<dbReference type="GO" id="GO:0051537">
    <property type="term" value="F:2 iron, 2 sulfur cluster binding"/>
    <property type="evidence" value="ECO:0007669"/>
    <property type="project" value="InterPro"/>
</dbReference>
<evidence type="ECO:0000259" key="2">
    <source>
        <dbReference type="PROSITE" id="PS51384"/>
    </source>
</evidence>
<dbReference type="SUPFAM" id="SSF63380">
    <property type="entry name" value="Riboflavin synthase domain-like"/>
    <property type="match status" value="1"/>
</dbReference>
<dbReference type="InterPro" id="IPR001709">
    <property type="entry name" value="Flavoprot_Pyr_Nucl_cyt_Rdtase"/>
</dbReference>
<dbReference type="GO" id="GO:0016491">
    <property type="term" value="F:oxidoreductase activity"/>
    <property type="evidence" value="ECO:0007669"/>
    <property type="project" value="InterPro"/>
</dbReference>
<feature type="region of interest" description="Disordered" evidence="1">
    <location>
        <begin position="1"/>
        <end position="30"/>
    </location>
</feature>
<evidence type="ECO:0000256" key="1">
    <source>
        <dbReference type="SAM" id="MobiDB-lite"/>
    </source>
</evidence>
<reference evidence="3" key="1">
    <citation type="submission" date="2016-10" db="EMBL/GenBank/DDBJ databases">
        <title>Sequence of Gallionella enrichment culture.</title>
        <authorList>
            <person name="Poehlein A."/>
            <person name="Muehling M."/>
            <person name="Daniel R."/>
        </authorList>
    </citation>
    <scope>NUCLEOTIDE SEQUENCE</scope>
</reference>
<dbReference type="InterPro" id="IPR019480">
    <property type="entry name" value="Dihydroorotate_DH_Fe-S-bd"/>
</dbReference>
<sequence length="296" mass="32201">MTSLIDNQHPGRTGASDATDGVPVDPMVPRPYRISRTRQDTRDTFTLELEPIAGPLLRYRAGQFTMLDAFGVGEVPISISGDPTRPGPLEHTIRDVGVVTHALITAPTGAVLGVRGPFGTSWDVTAGEGKDVVFVAGGIGLAPLRPALMELIAHRDRYNRVVLLYGARTPEDILFGDELRTWAKDHGVIVEVTVDNGQHAWRGRVGLVTQLVPRAGFDPRNTLALVCGPETMMRYVAAALTDRGVPEHRVRLSMERNMKCGVGLCGHCQLRELFVCVDGPVLPYSRLAPLLSTREL</sequence>
<dbReference type="PRINTS" id="PR00406">
    <property type="entry name" value="CYTB5RDTASE"/>
</dbReference>
<dbReference type="EMBL" id="MLJW01000655">
    <property type="protein sequence ID" value="OIQ83977.1"/>
    <property type="molecule type" value="Genomic_DNA"/>
</dbReference>
<dbReference type="Pfam" id="PF10418">
    <property type="entry name" value="DHODB_Fe-S_bind"/>
    <property type="match status" value="1"/>
</dbReference>
<accession>A0A1J5QKA1</accession>
<dbReference type="SUPFAM" id="SSF52343">
    <property type="entry name" value="Ferredoxin reductase-like, C-terminal NADP-linked domain"/>
    <property type="match status" value="1"/>
</dbReference>
<dbReference type="PANTHER" id="PTHR43513:SF1">
    <property type="entry name" value="ANAEROBIC SULFITE REDUCTASE SUBUNIT B"/>
    <property type="match status" value="1"/>
</dbReference>
<dbReference type="Pfam" id="PF00175">
    <property type="entry name" value="NAD_binding_1"/>
    <property type="match status" value="1"/>
</dbReference>
<feature type="domain" description="FAD-binding FR-type" evidence="2">
    <location>
        <begin position="27"/>
        <end position="124"/>
    </location>
</feature>
<gene>
    <name evidence="3" type="primary">asrB_1</name>
    <name evidence="3" type="ORF">GALL_342060</name>
</gene>
<dbReference type="GO" id="GO:0006221">
    <property type="term" value="P:pyrimidine nucleotide biosynthetic process"/>
    <property type="evidence" value="ECO:0007669"/>
    <property type="project" value="InterPro"/>
</dbReference>
<dbReference type="InterPro" id="IPR017927">
    <property type="entry name" value="FAD-bd_FR_type"/>
</dbReference>
<proteinExistence type="predicted"/>
<dbReference type="Gene3D" id="3.40.50.80">
    <property type="entry name" value="Nucleotide-binding domain of ferredoxin-NADP reductase (FNR) module"/>
    <property type="match status" value="1"/>
</dbReference>
<dbReference type="CDD" id="cd06221">
    <property type="entry name" value="sulfite_reductase_like"/>
    <property type="match status" value="1"/>
</dbReference>
<dbReference type="PANTHER" id="PTHR43513">
    <property type="entry name" value="DIHYDROOROTATE DEHYDROGENASE B (NAD(+)), ELECTRON TRANSFER SUBUNIT"/>
    <property type="match status" value="1"/>
</dbReference>
<protein>
    <submittedName>
        <fullName evidence="3">Anaerobic sulfite reductase subunit B</fullName>
    </submittedName>
</protein>
<dbReference type="InterPro" id="IPR012165">
    <property type="entry name" value="Cyt_c3_hydrogenase_gsu"/>
</dbReference>
<organism evidence="3">
    <name type="scientific">mine drainage metagenome</name>
    <dbReference type="NCBI Taxonomy" id="410659"/>
    <lineage>
        <taxon>unclassified sequences</taxon>
        <taxon>metagenomes</taxon>
        <taxon>ecological metagenomes</taxon>
    </lineage>
</organism>
<dbReference type="PROSITE" id="PS51384">
    <property type="entry name" value="FAD_FR"/>
    <property type="match status" value="1"/>
</dbReference>
<dbReference type="InterPro" id="IPR050353">
    <property type="entry name" value="PyrK_electron_transfer"/>
</dbReference>
<dbReference type="Gene3D" id="2.40.30.10">
    <property type="entry name" value="Translation factors"/>
    <property type="match status" value="1"/>
</dbReference>
<comment type="caution">
    <text evidence="3">The sequence shown here is derived from an EMBL/GenBank/DDBJ whole genome shotgun (WGS) entry which is preliminary data.</text>
</comment>
<dbReference type="InterPro" id="IPR039261">
    <property type="entry name" value="FNR_nucleotide-bd"/>
</dbReference>
<dbReference type="InterPro" id="IPR017938">
    <property type="entry name" value="Riboflavin_synthase-like_b-brl"/>
</dbReference>
<dbReference type="PRINTS" id="PR00371">
    <property type="entry name" value="FPNCR"/>
</dbReference>
<evidence type="ECO:0000313" key="3">
    <source>
        <dbReference type="EMBL" id="OIQ83977.1"/>
    </source>
</evidence>
<dbReference type="InterPro" id="IPR001433">
    <property type="entry name" value="OxRdtase_FAD/NAD-bd"/>
</dbReference>
<dbReference type="AlphaFoldDB" id="A0A1J5QKA1"/>